<feature type="transmembrane region" description="Helical" evidence="1">
    <location>
        <begin position="39"/>
        <end position="57"/>
    </location>
</feature>
<evidence type="ECO:0000313" key="3">
    <source>
        <dbReference type="Proteomes" id="UP000774699"/>
    </source>
</evidence>
<keyword evidence="1" id="KW-0812">Transmembrane</keyword>
<evidence type="ECO:0000313" key="2">
    <source>
        <dbReference type="EMBL" id="MBM3281799.1"/>
    </source>
</evidence>
<feature type="transmembrane region" description="Helical" evidence="1">
    <location>
        <begin position="6"/>
        <end position="32"/>
    </location>
</feature>
<comment type="caution">
    <text evidence="2">The sequence shown here is derived from an EMBL/GenBank/DDBJ whole genome shotgun (WGS) entry which is preliminary data.</text>
</comment>
<name>A0A8T4C5M8_9ARCH</name>
<accession>A0A8T4C5M8</accession>
<dbReference type="Proteomes" id="UP000774699">
    <property type="component" value="Unassembled WGS sequence"/>
</dbReference>
<keyword evidence="1" id="KW-1133">Transmembrane helix</keyword>
<dbReference type="AlphaFoldDB" id="A0A8T4C5M8"/>
<sequence>MDTFTYLVAIFLLAFAVQYQILWAALAILIFLLISLRSLSGILLTLVTGVIFVMLGSDLQGEMLYIAIGLVVLAYFVGVKPSEEQPEGMSPEMMAALQGLGGGGGGGMGGMGGMGGY</sequence>
<evidence type="ECO:0000256" key="1">
    <source>
        <dbReference type="SAM" id="Phobius"/>
    </source>
</evidence>
<gene>
    <name evidence="2" type="ORF">FJY86_00460</name>
</gene>
<keyword evidence="1" id="KW-0472">Membrane</keyword>
<proteinExistence type="predicted"/>
<organism evidence="2 3">
    <name type="scientific">Candidatus Iainarchaeum sp</name>
    <dbReference type="NCBI Taxonomy" id="3101447"/>
    <lineage>
        <taxon>Archaea</taxon>
        <taxon>Candidatus Iainarchaeota</taxon>
        <taxon>Candidatus Iainarchaeia</taxon>
        <taxon>Candidatus Iainarchaeales</taxon>
        <taxon>Candidatus Iainarchaeaceae</taxon>
        <taxon>Candidatus Iainarchaeum</taxon>
    </lineage>
</organism>
<dbReference type="EMBL" id="VGJJ01000002">
    <property type="protein sequence ID" value="MBM3281799.1"/>
    <property type="molecule type" value="Genomic_DNA"/>
</dbReference>
<reference evidence="2" key="1">
    <citation type="submission" date="2019-03" db="EMBL/GenBank/DDBJ databases">
        <title>Lake Tanganyika Metagenome-Assembled Genomes (MAGs).</title>
        <authorList>
            <person name="Tran P."/>
        </authorList>
    </citation>
    <scope>NUCLEOTIDE SEQUENCE</scope>
    <source>
        <strain evidence="2">M_DeepCast_50m_m2_156</strain>
    </source>
</reference>
<feature type="transmembrane region" description="Helical" evidence="1">
    <location>
        <begin position="63"/>
        <end position="79"/>
    </location>
</feature>
<protein>
    <submittedName>
        <fullName evidence="2">Uncharacterized protein</fullName>
    </submittedName>
</protein>